<dbReference type="Proteomes" id="UP000538666">
    <property type="component" value="Unassembled WGS sequence"/>
</dbReference>
<dbReference type="RefSeq" id="WP_050058958.1">
    <property type="nucleotide sequence ID" value="NZ_JACHEK010000004.1"/>
</dbReference>
<dbReference type="AlphaFoldDB" id="A0A841JV53"/>
<name>A0A841JV53_9BACT</name>
<protein>
    <submittedName>
        <fullName evidence="1">Uncharacterized protein</fullName>
    </submittedName>
</protein>
<keyword evidence="2" id="KW-1185">Reference proteome</keyword>
<evidence type="ECO:0000313" key="1">
    <source>
        <dbReference type="EMBL" id="MBB6144415.1"/>
    </source>
</evidence>
<comment type="caution">
    <text evidence="1">The sequence shown here is derived from an EMBL/GenBank/DDBJ whole genome shotgun (WGS) entry which is preliminary data.</text>
</comment>
<proteinExistence type="predicted"/>
<gene>
    <name evidence="1" type="ORF">HNQ77_002367</name>
</gene>
<accession>A0A841JV53</accession>
<reference evidence="1 2" key="1">
    <citation type="submission" date="2020-08" db="EMBL/GenBank/DDBJ databases">
        <title>Genomic Encyclopedia of Type Strains, Phase IV (KMG-IV): sequencing the most valuable type-strain genomes for metagenomic binning, comparative biology and taxonomic classification.</title>
        <authorList>
            <person name="Goeker M."/>
        </authorList>
    </citation>
    <scope>NUCLEOTIDE SEQUENCE [LARGE SCALE GENOMIC DNA]</scope>
    <source>
        <strain evidence="1 2">DSM 103733</strain>
    </source>
</reference>
<organism evidence="1 2">
    <name type="scientific">Silvibacterium bohemicum</name>
    <dbReference type="NCBI Taxonomy" id="1577686"/>
    <lineage>
        <taxon>Bacteria</taxon>
        <taxon>Pseudomonadati</taxon>
        <taxon>Acidobacteriota</taxon>
        <taxon>Terriglobia</taxon>
        <taxon>Terriglobales</taxon>
        <taxon>Acidobacteriaceae</taxon>
        <taxon>Silvibacterium</taxon>
    </lineage>
</organism>
<sequence length="309" mass="33884">MKTLSIDHPSVDHLELRLKTMLPEPYQESCESVLPLLMGTAGLKFGADGKVAWDQIWGSFCHLAMAGGPPHKGTLLVPARLEEINAEPERYSEVVQEICRGVGMVTGLAAELSPNPGWIRVSCSSTVMAGWLVRAIVMENVSARVDGLWLELPAGPHYRIAKEIKNVVTVIAKTSHYWVDHTSPEQHKAVESLFSAMESESPLIQIALFDRDVQPDNQKLLSGKIAGSILEKTGLSSLDQPYEGWLGLSFGDVSTAIWMMRVLAVCNTCARREGTTVFVPLDPLSDPDGEMLVRAVVRAHGFAVERKML</sequence>
<evidence type="ECO:0000313" key="2">
    <source>
        <dbReference type="Proteomes" id="UP000538666"/>
    </source>
</evidence>
<dbReference type="OrthoDB" id="110025at2"/>
<dbReference type="EMBL" id="JACHEK010000004">
    <property type="protein sequence ID" value="MBB6144415.1"/>
    <property type="molecule type" value="Genomic_DNA"/>
</dbReference>